<dbReference type="PROSITE" id="PS51257">
    <property type="entry name" value="PROKAR_LIPOPROTEIN"/>
    <property type="match status" value="1"/>
</dbReference>
<keyword evidence="3" id="KW-1185">Reference proteome</keyword>
<evidence type="ECO:0000313" key="2">
    <source>
        <dbReference type="EMBL" id="GAA4834005.1"/>
    </source>
</evidence>
<proteinExistence type="predicted"/>
<feature type="chain" id="PRO_5047481672" description="Type 1 periplasmic binding fold superfamily protein" evidence="1">
    <location>
        <begin position="24"/>
        <end position="202"/>
    </location>
</feature>
<protein>
    <recommendedName>
        <fullName evidence="4">Type 1 periplasmic binding fold superfamily protein</fullName>
    </recommendedName>
</protein>
<dbReference type="Proteomes" id="UP001500298">
    <property type="component" value="Unassembled WGS sequence"/>
</dbReference>
<name>A0ABP9DCW2_9BACT</name>
<evidence type="ECO:0008006" key="4">
    <source>
        <dbReference type="Google" id="ProtNLM"/>
    </source>
</evidence>
<gene>
    <name evidence="2" type="ORF">GCM10023331_19020</name>
</gene>
<keyword evidence="1" id="KW-0732">Signal</keyword>
<comment type="caution">
    <text evidence="2">The sequence shown here is derived from an EMBL/GenBank/DDBJ whole genome shotgun (WGS) entry which is preliminary data.</text>
</comment>
<reference evidence="3" key="1">
    <citation type="journal article" date="2019" name="Int. J. Syst. Evol. Microbiol.">
        <title>The Global Catalogue of Microorganisms (GCM) 10K type strain sequencing project: providing services to taxonomists for standard genome sequencing and annotation.</title>
        <authorList>
            <consortium name="The Broad Institute Genomics Platform"/>
            <consortium name="The Broad Institute Genome Sequencing Center for Infectious Disease"/>
            <person name="Wu L."/>
            <person name="Ma J."/>
        </authorList>
    </citation>
    <scope>NUCLEOTIDE SEQUENCE [LARGE SCALE GENOMIC DNA]</scope>
    <source>
        <strain evidence="3">JCM 18326</strain>
    </source>
</reference>
<evidence type="ECO:0000256" key="1">
    <source>
        <dbReference type="SAM" id="SignalP"/>
    </source>
</evidence>
<dbReference type="RefSeq" id="WP_345371268.1">
    <property type="nucleotide sequence ID" value="NZ_BAABJX010000029.1"/>
</dbReference>
<sequence>MFSKITKPFAYLLLGLSVMTFTACDDDDDFPEEENDLEVITRVTLSFTNDQDAGDVVTALAVDPDGAGIQDLEVLENIVLKANTTYTLEMELLNELDPNDVKDITAEVKDEDDEHQFFFAFTEGVFTTPTGNGNVDGEGEVNYLDQDGNGNPVGLETSWTAATATTGTFRVILKHQPGLKTATSTVNEGGTDIDVTFDITVE</sequence>
<feature type="signal peptide" evidence="1">
    <location>
        <begin position="1"/>
        <end position="23"/>
    </location>
</feature>
<evidence type="ECO:0000313" key="3">
    <source>
        <dbReference type="Proteomes" id="UP001500298"/>
    </source>
</evidence>
<dbReference type="EMBL" id="BAABJX010000029">
    <property type="protein sequence ID" value="GAA4834005.1"/>
    <property type="molecule type" value="Genomic_DNA"/>
</dbReference>
<accession>A0ABP9DCW2</accession>
<organism evidence="2 3">
    <name type="scientific">Algivirga pacifica</name>
    <dbReference type="NCBI Taxonomy" id="1162670"/>
    <lineage>
        <taxon>Bacteria</taxon>
        <taxon>Pseudomonadati</taxon>
        <taxon>Bacteroidota</taxon>
        <taxon>Cytophagia</taxon>
        <taxon>Cytophagales</taxon>
        <taxon>Flammeovirgaceae</taxon>
        <taxon>Algivirga</taxon>
    </lineage>
</organism>